<organism evidence="2 3">
    <name type="scientific">Ureibacillus manganicus DSM 26584</name>
    <dbReference type="NCBI Taxonomy" id="1384049"/>
    <lineage>
        <taxon>Bacteria</taxon>
        <taxon>Bacillati</taxon>
        <taxon>Bacillota</taxon>
        <taxon>Bacilli</taxon>
        <taxon>Bacillales</taxon>
        <taxon>Caryophanaceae</taxon>
        <taxon>Ureibacillus</taxon>
    </lineage>
</organism>
<keyword evidence="1" id="KW-0812">Transmembrane</keyword>
<dbReference type="Proteomes" id="UP000030416">
    <property type="component" value="Unassembled WGS sequence"/>
</dbReference>
<reference evidence="2 3" key="1">
    <citation type="submission" date="2014-02" db="EMBL/GenBank/DDBJ databases">
        <title>Draft genome sequence of Lysinibacillus manganicus DSM 26584T.</title>
        <authorList>
            <person name="Zhang F."/>
            <person name="Wang G."/>
            <person name="Zhang L."/>
        </authorList>
    </citation>
    <scope>NUCLEOTIDE SEQUENCE [LARGE SCALE GENOMIC DNA]</scope>
    <source>
        <strain evidence="2 3">DSM 26584</strain>
    </source>
</reference>
<evidence type="ECO:0000313" key="3">
    <source>
        <dbReference type="Proteomes" id="UP000030416"/>
    </source>
</evidence>
<feature type="transmembrane region" description="Helical" evidence="1">
    <location>
        <begin position="6"/>
        <end position="22"/>
    </location>
</feature>
<comment type="caution">
    <text evidence="2">The sequence shown here is derived from an EMBL/GenBank/DDBJ whole genome shotgun (WGS) entry which is preliminary data.</text>
</comment>
<feature type="transmembrane region" description="Helical" evidence="1">
    <location>
        <begin position="52"/>
        <end position="71"/>
    </location>
</feature>
<keyword evidence="1" id="KW-1133">Transmembrane helix</keyword>
<dbReference type="EMBL" id="JPVN01000011">
    <property type="protein sequence ID" value="KGR78491.1"/>
    <property type="molecule type" value="Genomic_DNA"/>
</dbReference>
<keyword evidence="3" id="KW-1185">Reference proteome</keyword>
<evidence type="ECO:0000256" key="1">
    <source>
        <dbReference type="SAM" id="Phobius"/>
    </source>
</evidence>
<sequence>MEFLLLGITLWLIVIVSLIFMVRGFQEKSPTTIFFSVFGYLLPMLYFSIYELYFIAFALLSIIPFVAAFKIKS</sequence>
<dbReference type="eggNOG" id="ENOG5030C91">
    <property type="taxonomic scope" value="Bacteria"/>
</dbReference>
<dbReference type="STRING" id="1384049.CD29_10605"/>
<evidence type="ECO:0000313" key="2">
    <source>
        <dbReference type="EMBL" id="KGR78491.1"/>
    </source>
</evidence>
<dbReference type="OrthoDB" id="2738729at2"/>
<name>A0A0A3I0X8_9BACL</name>
<dbReference type="RefSeq" id="WP_036186200.1">
    <property type="nucleotide sequence ID" value="NZ_AVDA01000011.1"/>
</dbReference>
<dbReference type="AlphaFoldDB" id="A0A0A3I0X8"/>
<keyword evidence="1" id="KW-0472">Membrane</keyword>
<gene>
    <name evidence="2" type="ORF">CD29_10605</name>
</gene>
<accession>A0A0A3I0X8</accession>
<proteinExistence type="predicted"/>
<protein>
    <submittedName>
        <fullName evidence="2">Uncharacterized protein</fullName>
    </submittedName>
</protein>